<name>A0ABS1X4L6_9GAMM</name>
<dbReference type="PANTHER" id="PTHR24422">
    <property type="entry name" value="CHEMOTAXIS PROTEIN METHYLTRANSFERASE"/>
    <property type="match status" value="1"/>
</dbReference>
<dbReference type="SUPFAM" id="SSF53335">
    <property type="entry name" value="S-adenosyl-L-methionine-dependent methyltransferases"/>
    <property type="match status" value="1"/>
</dbReference>
<reference evidence="2 3" key="1">
    <citation type="journal article" date="2021" name="Int. J. Syst. Evol. Microbiol.">
        <title>Steroidobacter gossypii sp. nov., isolated from soil of cotton cropping field.</title>
        <authorList>
            <person name="Huang R."/>
            <person name="Yang S."/>
            <person name="Zhen C."/>
            <person name="Liu W."/>
        </authorList>
    </citation>
    <scope>NUCLEOTIDE SEQUENCE [LARGE SCALE GENOMIC DNA]</scope>
    <source>
        <strain evidence="2 3">S1-65</strain>
    </source>
</reference>
<gene>
    <name evidence="2" type="ORF">JM946_25825</name>
</gene>
<dbReference type="SMART" id="SM00138">
    <property type="entry name" value="MeTrc"/>
    <property type="match status" value="1"/>
</dbReference>
<protein>
    <submittedName>
        <fullName evidence="2">Protein-glutamate O-methyltransferase CheR</fullName>
    </submittedName>
</protein>
<organism evidence="2 3">
    <name type="scientific">Steroidobacter gossypii</name>
    <dbReference type="NCBI Taxonomy" id="2805490"/>
    <lineage>
        <taxon>Bacteria</taxon>
        <taxon>Pseudomonadati</taxon>
        <taxon>Pseudomonadota</taxon>
        <taxon>Gammaproteobacteria</taxon>
        <taxon>Steroidobacterales</taxon>
        <taxon>Steroidobacteraceae</taxon>
        <taxon>Steroidobacter</taxon>
    </lineage>
</organism>
<sequence>MTPGEHPSCDDPGWDTNVAGREAAQLQGFLERLFDLSGVDLSGYGKRALHRRLRSVIKGEGLSGLGELTERMHADPCFLARVLDRILLRVTTMFRDPPFFRLFRQRVVPVLRTYPYPRLWVAGCSTGQEAFSLAILLREEGMYDRCRIYATDINEAVLEQARAGLLPLASLDEYEHNYRAAGGIRCLSDYYTRRETAAVLDPAVLDRIAVFRHDLARDASFNEFHVIFCRNVLMYFDEALRERVHRLFRESLVRLGFLGLGQSEALQLTRHESAYEALAPRQRLYRRVR</sequence>
<comment type="caution">
    <text evidence="2">The sequence shown here is derived from an EMBL/GenBank/DDBJ whole genome shotgun (WGS) entry which is preliminary data.</text>
</comment>
<feature type="domain" description="CheR-type methyltransferase" evidence="1">
    <location>
        <begin position="24"/>
        <end position="266"/>
    </location>
</feature>
<evidence type="ECO:0000313" key="2">
    <source>
        <dbReference type="EMBL" id="MBM0108166.1"/>
    </source>
</evidence>
<dbReference type="EMBL" id="JAEVLS010000006">
    <property type="protein sequence ID" value="MBM0108166.1"/>
    <property type="molecule type" value="Genomic_DNA"/>
</dbReference>
<dbReference type="InterPro" id="IPR050903">
    <property type="entry name" value="Bact_Chemotaxis_MeTrfase"/>
</dbReference>
<dbReference type="InterPro" id="IPR013788">
    <property type="entry name" value="Hemocyanin/hexamerin"/>
</dbReference>
<evidence type="ECO:0000259" key="1">
    <source>
        <dbReference type="PROSITE" id="PS50123"/>
    </source>
</evidence>
<keyword evidence="3" id="KW-1185">Reference proteome</keyword>
<dbReference type="PRINTS" id="PR00996">
    <property type="entry name" value="CHERMTFRASE"/>
</dbReference>
<dbReference type="PANTHER" id="PTHR24422:SF8">
    <property type="entry name" value="CHEMOTAXIS PROTEIN"/>
    <property type="match status" value="1"/>
</dbReference>
<accession>A0ABS1X4L6</accession>
<dbReference type="PROSITE" id="PS00210">
    <property type="entry name" value="HEMOCYANIN_2"/>
    <property type="match status" value="1"/>
</dbReference>
<dbReference type="InterPro" id="IPR029063">
    <property type="entry name" value="SAM-dependent_MTases_sf"/>
</dbReference>
<dbReference type="Pfam" id="PF01739">
    <property type="entry name" value="CheR"/>
    <property type="match status" value="1"/>
</dbReference>
<dbReference type="Proteomes" id="UP000661077">
    <property type="component" value="Unassembled WGS sequence"/>
</dbReference>
<dbReference type="PROSITE" id="PS50123">
    <property type="entry name" value="CHER"/>
    <property type="match status" value="1"/>
</dbReference>
<dbReference type="SUPFAM" id="SSF47757">
    <property type="entry name" value="Chemotaxis receptor methyltransferase CheR, N-terminal domain"/>
    <property type="match status" value="1"/>
</dbReference>
<dbReference type="InterPro" id="IPR022642">
    <property type="entry name" value="CheR_C"/>
</dbReference>
<evidence type="ECO:0000313" key="3">
    <source>
        <dbReference type="Proteomes" id="UP000661077"/>
    </source>
</evidence>
<dbReference type="Gene3D" id="3.40.50.150">
    <property type="entry name" value="Vaccinia Virus protein VP39"/>
    <property type="match status" value="1"/>
</dbReference>
<dbReference type="InterPro" id="IPR000780">
    <property type="entry name" value="CheR_MeTrfase"/>
</dbReference>
<dbReference type="RefSeq" id="WP_203170274.1">
    <property type="nucleotide sequence ID" value="NZ_JAEVLS010000006.1"/>
</dbReference>
<proteinExistence type="predicted"/>